<feature type="coiled-coil region" evidence="1">
    <location>
        <begin position="66"/>
        <end position="100"/>
    </location>
</feature>
<evidence type="ECO:0000256" key="1">
    <source>
        <dbReference type="SAM" id="Coils"/>
    </source>
</evidence>
<evidence type="ECO:0000313" key="3">
    <source>
        <dbReference type="Proteomes" id="UP000055316"/>
    </source>
</evidence>
<evidence type="ECO:0000313" key="2">
    <source>
        <dbReference type="EMBL" id="BAR83454.1"/>
    </source>
</evidence>
<proteinExistence type="predicted"/>
<reference evidence="2 3" key="1">
    <citation type="submission" date="2015-05" db="EMBL/GenBank/DDBJ databases">
        <title>Whole genome sequence of Bacillus thuringiensis serovar tolworthi Pasteur Institute Standard strain.</title>
        <authorList>
            <person name="Kanda K."/>
            <person name="Nakashima K."/>
            <person name="Nagano Y."/>
        </authorList>
    </citation>
    <scope>NUCLEOTIDE SEQUENCE [LARGE SCALE GENOMIC DNA]</scope>
    <source>
        <strain evidence="2 3">Pasteur Institute Standard strain</strain>
    </source>
</reference>
<dbReference type="EMBL" id="AP014864">
    <property type="protein sequence ID" value="BAR83454.1"/>
    <property type="molecule type" value="Genomic_DNA"/>
</dbReference>
<name>A0A9W3ZUL8_BACTO</name>
<sequence length="314" mass="37135">MFKTEFGTYDGDSWEEQCQSYLKMKYESDGYQEMPANTHGDLGIEGFTRSGIVFQCYCPDDEYDSAKLYKHQRDKVTKDLNKLKKNKNKLLRYLQNVKIKKWILLTPKYTNKELVAHCHEKAIEYREDEELIDLLDPEFDVLVHDEKYYVNEIFKIKQILNEKITINVPVPNEQEIIDWKQCQTSSIEILDRKISALFEGLDTEIKIQRTNKYINLQVRNYIKGQEILNRMQQNYSLAYEKQVRIKDSIAEHLEEEVLLTDLMPKALLKDTMKRYKSALEGEKFHEIFEFSVYEDLCSEAIASWLIDCPLDFGG</sequence>
<protein>
    <submittedName>
        <fullName evidence="2">Uncharacterized protein</fullName>
    </submittedName>
</protein>
<gene>
    <name evidence="2" type="ORF">KNN_02608</name>
</gene>
<accession>A0A9W3ZUL8</accession>
<organism evidence="2 3">
    <name type="scientific">Bacillus thuringiensis subsp. tolworthi</name>
    <dbReference type="NCBI Taxonomy" id="1442"/>
    <lineage>
        <taxon>Bacteria</taxon>
        <taxon>Bacillati</taxon>
        <taxon>Bacillota</taxon>
        <taxon>Bacilli</taxon>
        <taxon>Bacillales</taxon>
        <taxon>Bacillaceae</taxon>
        <taxon>Bacillus</taxon>
        <taxon>Bacillus cereus group</taxon>
    </lineage>
</organism>
<dbReference type="AlphaFoldDB" id="A0A9W3ZUL8"/>
<dbReference type="RefSeq" id="WP_060851899.1">
    <property type="nucleotide sequence ID" value="NZ_AP014864.1"/>
</dbReference>
<dbReference type="Proteomes" id="UP000055316">
    <property type="component" value="Chromosome"/>
</dbReference>
<keyword evidence="1" id="KW-0175">Coiled coil</keyword>